<dbReference type="GO" id="GO:0070286">
    <property type="term" value="P:axonemal dynein complex assembly"/>
    <property type="evidence" value="ECO:0007669"/>
    <property type="project" value="InterPro"/>
</dbReference>
<evidence type="ECO:0000313" key="5">
    <source>
        <dbReference type="Proteomes" id="UP000072904"/>
    </source>
</evidence>
<dbReference type="Proteomes" id="UP000072904">
    <property type="component" value="Chromosome 10"/>
</dbReference>
<reference evidence="3" key="4">
    <citation type="submission" date="2019-05" db="EMBL/GenBank/DDBJ databases">
        <authorList>
            <consortium name="Pathogen Informatics"/>
        </authorList>
    </citation>
    <scope>NUCLEOTIDE SEQUENCE</scope>
    <source>
        <strain evidence="3">17X</strain>
    </source>
</reference>
<reference evidence="2" key="3">
    <citation type="submission" date="2014-05" db="EMBL/GenBank/DDBJ databases">
        <authorList>
            <person name="Aslett A.Martin."/>
            <person name="De Silva Nishadi"/>
        </authorList>
    </citation>
    <scope>NUCLEOTIDE SEQUENCE</scope>
    <source>
        <strain evidence="2">YM</strain>
    </source>
</reference>
<organism evidence="3 4">
    <name type="scientific">Plasmodium yoelii</name>
    <dbReference type="NCBI Taxonomy" id="5861"/>
    <lineage>
        <taxon>Eukaryota</taxon>
        <taxon>Sar</taxon>
        <taxon>Alveolata</taxon>
        <taxon>Apicomplexa</taxon>
        <taxon>Aconoidasida</taxon>
        <taxon>Haemosporida</taxon>
        <taxon>Plasmodiidae</taxon>
        <taxon>Plasmodium</taxon>
        <taxon>Plasmodium (Vinckeia)</taxon>
    </lineage>
</organism>
<evidence type="ECO:0000313" key="3">
    <source>
        <dbReference type="EMBL" id="VTZ79135.1"/>
    </source>
</evidence>
<reference evidence="4 5" key="1">
    <citation type="journal article" date="2014" name="BMC Biol.">
        <title>A comprehensive evaluation of rodent malaria parasite genomes and gene expression.</title>
        <authorList>
            <person name="Otto T.D."/>
            <person name="Bohme U."/>
            <person name="Jackson A.P."/>
            <person name="Hunt M."/>
            <person name="Franke-Fayard B."/>
            <person name="Hoeijmakers W.A."/>
            <person name="Religa A.A."/>
            <person name="Robertson L."/>
            <person name="Sanders M."/>
            <person name="Ogun S.A."/>
            <person name="Cunningham D."/>
            <person name="Erhart A."/>
            <person name="Billker O."/>
            <person name="Khan S.M."/>
            <person name="Stunnenberg H.G."/>
            <person name="Langhorne J."/>
            <person name="Holder A.A."/>
            <person name="Waters A.P."/>
            <person name="Newbold C.I."/>
            <person name="Pain A."/>
            <person name="Berriman M."/>
            <person name="Janse C.J."/>
        </authorList>
    </citation>
    <scope>NUCLEOTIDE SEQUENCE [LARGE SCALE GENOMIC DNA]</scope>
    <source>
        <strain evidence="3 4">17X</strain>
        <strain evidence="2 5">YM</strain>
    </source>
</reference>
<evidence type="ECO:0000313" key="4">
    <source>
        <dbReference type="Proteomes" id="UP000072874"/>
    </source>
</evidence>
<dbReference type="EMBL" id="LK934638">
    <property type="protein sequence ID" value="CDU85240.1"/>
    <property type="molecule type" value="Genomic_DNA"/>
</dbReference>
<dbReference type="GeneID" id="3791048"/>
<dbReference type="EMBL" id="LM993664">
    <property type="protein sequence ID" value="VTZ79135.1"/>
    <property type="molecule type" value="Genomic_DNA"/>
</dbReference>
<dbReference type="VEuPathDB" id="PlasmoDB:Py17XNL_001002447"/>
<dbReference type="VEuPathDB" id="PlasmoDB:PY05275"/>
<dbReference type="VEuPathDB" id="PlasmoDB:PY17X_1041000"/>
<dbReference type="PANTHER" id="PTHR21625:SF1">
    <property type="entry name" value="DYNEIN REGULATORY COMPLEX PROTEIN 1"/>
    <property type="match status" value="1"/>
</dbReference>
<dbReference type="KEGG" id="pyo:PY17X_1041000"/>
<protein>
    <recommendedName>
        <fullName evidence="1">Dynein regulatory complex protein 1 C-terminal domain-containing protein</fullName>
    </recommendedName>
</protein>
<dbReference type="GO" id="GO:0005858">
    <property type="term" value="C:axonemal dynein complex"/>
    <property type="evidence" value="ECO:0007669"/>
    <property type="project" value="InterPro"/>
</dbReference>
<dbReference type="RefSeq" id="XP_022813414.1">
    <property type="nucleotide sequence ID" value="XM_022956366.1"/>
</dbReference>
<dbReference type="VEuPathDB" id="PlasmoDB:PY05273"/>
<sequence>MDTLINISKETRIEIRRNRIQKKSHVSEKTSKETTYPEAYQYQLDTQNNEKNENNFEKNFKQIFEYKQNESNINDDNNHINIINNANEEKDILLQNVITEVNNEKKSFIDNIQKYVIDVKDNNDILFQKYNNEMLLEHEEIYKSKFQNNFADVKNLALKEKETYEKKIEKYFSLLKYKDENIKKVCKNNSQNILSLISVIQNQRDGYKMYLENLLNKTRNELNYKRKNMLKENKQILDDFIRIQSMNSTIFIDELNDVKSFNQKIKDIHEENNLKLKTKIQLEENLNMDMQSILDINNIIMDKEKKIYNIKVLQQKNSHNLKKINFYKLEINKLRESLISIKTHYYNYKIKSKKMVNELINQYERIKFQFIELQKRQKSYEKFFQKKYATAWNLQKNEASTYIEKLIDANKIIYEQIFFKEFYHINYKHFLEETSIFPSATTKVNDGNEQTSITMQSVTTEQIENVKRLILDECGFLVDENLEYQDKLNKLLNYIGVHTEEDIELLTKLFYTDTTQNNKDTENTGMLSAPEYALDIIFKYYQEKEKENACRISNKKKKYKNRLNSSLKLIIERRKQEKRYWDNLAQITPDDMIDLWKTFLVFVEEYYHILKERATIVQNVFKEEKMMKDNVRKIDKMTELIQSHKKF</sequence>
<dbReference type="OrthoDB" id="10260459at2759"/>
<dbReference type="InterPro" id="IPR029440">
    <property type="entry name" value="DRC1_C"/>
</dbReference>
<dbReference type="AlphaFoldDB" id="A0A078KJR4"/>
<dbReference type="VEuPathDB" id="PlasmoDB:PYYM_1040700"/>
<dbReference type="OMA" id="AKCLEIM"/>
<gene>
    <name evidence="3" type="ORF">PY17X_1041000</name>
    <name evidence="2" type="ORF">PYYM_1040700</name>
</gene>
<dbReference type="Proteomes" id="UP000072874">
    <property type="component" value="Chromosome 10"/>
</dbReference>
<dbReference type="InterPro" id="IPR039750">
    <property type="entry name" value="DRC1/DRC2"/>
</dbReference>
<dbReference type="Pfam" id="PF14775">
    <property type="entry name" value="NYD-SP28_assoc"/>
    <property type="match status" value="1"/>
</dbReference>
<dbReference type="VEuPathDB" id="PlasmoDB:PY05274"/>
<dbReference type="GO" id="GO:0003352">
    <property type="term" value="P:regulation of cilium movement"/>
    <property type="evidence" value="ECO:0007669"/>
    <property type="project" value="TreeGrafter"/>
</dbReference>
<accession>A0A078KJR4</accession>
<reference evidence="3" key="2">
    <citation type="submission" date="2014-05" db="EMBL/GenBank/DDBJ databases">
        <authorList>
            <person name="Aslett M.A."/>
            <person name="De Silva N."/>
        </authorList>
    </citation>
    <scope>NUCLEOTIDE SEQUENCE</scope>
    <source>
        <strain evidence="3">17X</strain>
    </source>
</reference>
<evidence type="ECO:0000313" key="2">
    <source>
        <dbReference type="EMBL" id="CDU85240.1"/>
    </source>
</evidence>
<dbReference type="GO" id="GO:0060285">
    <property type="term" value="P:cilium-dependent cell motility"/>
    <property type="evidence" value="ECO:0007669"/>
    <property type="project" value="TreeGrafter"/>
</dbReference>
<proteinExistence type="predicted"/>
<dbReference type="VEuPathDB" id="PlasmoDB:Py17XNL_001002448"/>
<dbReference type="PANTHER" id="PTHR21625">
    <property type="entry name" value="NYD-SP28 PROTEIN"/>
    <property type="match status" value="1"/>
</dbReference>
<name>A0A078KJR4_PLAYE</name>
<evidence type="ECO:0000259" key="1">
    <source>
        <dbReference type="Pfam" id="PF14775"/>
    </source>
</evidence>
<feature type="domain" description="Dynein regulatory complex protein 1 C-terminal" evidence="1">
    <location>
        <begin position="579"/>
        <end position="620"/>
    </location>
</feature>